<dbReference type="EMBL" id="BLXT01005114">
    <property type="protein sequence ID" value="GFO19876.1"/>
    <property type="molecule type" value="Genomic_DNA"/>
</dbReference>
<name>A0AAV4BLK7_9GAST</name>
<reference evidence="17 18" key="1">
    <citation type="journal article" date="2021" name="Elife">
        <title>Chloroplast acquisition without the gene transfer in kleptoplastic sea slugs, Plakobranchus ocellatus.</title>
        <authorList>
            <person name="Maeda T."/>
            <person name="Takahashi S."/>
            <person name="Yoshida T."/>
            <person name="Shimamura S."/>
            <person name="Takaki Y."/>
            <person name="Nagai Y."/>
            <person name="Toyoda A."/>
            <person name="Suzuki Y."/>
            <person name="Arimoto A."/>
            <person name="Ishii H."/>
            <person name="Satoh N."/>
            <person name="Nishiyama T."/>
            <person name="Hasebe M."/>
            <person name="Maruyama T."/>
            <person name="Minagawa J."/>
            <person name="Obokata J."/>
            <person name="Shigenobu S."/>
        </authorList>
    </citation>
    <scope>NUCLEOTIDE SEQUENCE [LARGE SCALE GENOMIC DNA]</scope>
</reference>
<dbReference type="GO" id="GO:0006508">
    <property type="term" value="P:proteolysis"/>
    <property type="evidence" value="ECO:0007669"/>
    <property type="project" value="UniProtKB-KW"/>
</dbReference>
<evidence type="ECO:0000256" key="6">
    <source>
        <dbReference type="ARBA" id="ARBA00022801"/>
    </source>
</evidence>
<keyword evidence="10" id="KW-1015">Disulfide bond</keyword>
<evidence type="ECO:0000313" key="17">
    <source>
        <dbReference type="EMBL" id="GFO19876.1"/>
    </source>
</evidence>
<evidence type="ECO:0000259" key="15">
    <source>
        <dbReference type="Pfam" id="PF01433"/>
    </source>
</evidence>
<accession>A0AAV4BLK7</accession>
<keyword evidence="5 13" id="KW-0479">Metal-binding</keyword>
<evidence type="ECO:0000256" key="14">
    <source>
        <dbReference type="PIRSR" id="PIRSR634016-4"/>
    </source>
</evidence>
<keyword evidence="17" id="KW-0031">Aminopeptidase</keyword>
<keyword evidence="7 13" id="KW-0862">Zinc</keyword>
<dbReference type="GO" id="GO:0005615">
    <property type="term" value="C:extracellular space"/>
    <property type="evidence" value="ECO:0007669"/>
    <property type="project" value="TreeGrafter"/>
</dbReference>
<dbReference type="Gene3D" id="1.10.390.10">
    <property type="entry name" value="Neutral Protease Domain 2"/>
    <property type="match status" value="1"/>
</dbReference>
<dbReference type="InterPro" id="IPR014782">
    <property type="entry name" value="Peptidase_M1_dom"/>
</dbReference>
<dbReference type="AlphaFoldDB" id="A0AAV4BLK7"/>
<organism evidence="17 18">
    <name type="scientific">Plakobranchus ocellatus</name>
    <dbReference type="NCBI Taxonomy" id="259542"/>
    <lineage>
        <taxon>Eukaryota</taxon>
        <taxon>Metazoa</taxon>
        <taxon>Spiralia</taxon>
        <taxon>Lophotrochozoa</taxon>
        <taxon>Mollusca</taxon>
        <taxon>Gastropoda</taxon>
        <taxon>Heterobranchia</taxon>
        <taxon>Euthyneura</taxon>
        <taxon>Panpulmonata</taxon>
        <taxon>Sacoglossa</taxon>
        <taxon>Placobranchoidea</taxon>
        <taxon>Plakobranchidae</taxon>
        <taxon>Plakobranchus</taxon>
    </lineage>
</organism>
<keyword evidence="18" id="KW-1185">Reference proteome</keyword>
<evidence type="ECO:0000256" key="9">
    <source>
        <dbReference type="ARBA" id="ARBA00023136"/>
    </source>
</evidence>
<dbReference type="GO" id="GO:0070006">
    <property type="term" value="F:metalloaminopeptidase activity"/>
    <property type="evidence" value="ECO:0007669"/>
    <property type="project" value="TreeGrafter"/>
</dbReference>
<dbReference type="FunFam" id="2.60.40.1910:FF:000006">
    <property type="entry name" value="Aminopeptidase"/>
    <property type="match status" value="1"/>
</dbReference>
<dbReference type="PANTHER" id="PTHR11533">
    <property type="entry name" value="PROTEASE M1 ZINC METALLOPROTEASE"/>
    <property type="match status" value="1"/>
</dbReference>
<proteinExistence type="inferred from homology"/>
<feature type="binding site" evidence="13">
    <location>
        <position position="69"/>
    </location>
    <ligand>
        <name>Zn(2+)</name>
        <dbReference type="ChEBI" id="CHEBI:29105"/>
        <note>catalytic</note>
    </ligand>
</feature>
<evidence type="ECO:0000256" key="5">
    <source>
        <dbReference type="ARBA" id="ARBA00022723"/>
    </source>
</evidence>
<evidence type="ECO:0000256" key="2">
    <source>
        <dbReference type="ARBA" id="ARBA00010136"/>
    </source>
</evidence>
<dbReference type="GO" id="GO:0042277">
    <property type="term" value="F:peptide binding"/>
    <property type="evidence" value="ECO:0007669"/>
    <property type="project" value="TreeGrafter"/>
</dbReference>
<keyword evidence="11" id="KW-0325">Glycoprotein</keyword>
<dbReference type="SUPFAM" id="SSF55486">
    <property type="entry name" value="Metalloproteases ('zincins'), catalytic domain"/>
    <property type="match status" value="1"/>
</dbReference>
<comment type="subcellular location">
    <subcellularLocation>
        <location evidence="1">Cell membrane</location>
    </subcellularLocation>
</comment>
<evidence type="ECO:0000256" key="11">
    <source>
        <dbReference type="ARBA" id="ARBA00023180"/>
    </source>
</evidence>
<dbReference type="GO" id="GO:0008270">
    <property type="term" value="F:zinc ion binding"/>
    <property type="evidence" value="ECO:0007669"/>
    <property type="project" value="InterPro"/>
</dbReference>
<keyword evidence="3" id="KW-1003">Cell membrane</keyword>
<dbReference type="InterPro" id="IPR001930">
    <property type="entry name" value="Peptidase_M1"/>
</dbReference>
<keyword evidence="6" id="KW-0378">Hydrolase</keyword>
<dbReference type="GO" id="GO:0005737">
    <property type="term" value="C:cytoplasm"/>
    <property type="evidence" value="ECO:0007669"/>
    <property type="project" value="TreeGrafter"/>
</dbReference>
<dbReference type="GO" id="GO:0043171">
    <property type="term" value="P:peptide catabolic process"/>
    <property type="evidence" value="ECO:0007669"/>
    <property type="project" value="TreeGrafter"/>
</dbReference>
<dbReference type="InterPro" id="IPR050344">
    <property type="entry name" value="Peptidase_M1_aminopeptidases"/>
</dbReference>
<dbReference type="CDD" id="cd09601">
    <property type="entry name" value="M1_APN-Q_like"/>
    <property type="match status" value="1"/>
</dbReference>
<dbReference type="Pfam" id="PF11838">
    <property type="entry name" value="ERAP1_C"/>
    <property type="match status" value="1"/>
</dbReference>
<dbReference type="InterPro" id="IPR034016">
    <property type="entry name" value="M1_APN-typ"/>
</dbReference>
<gene>
    <name evidence="17" type="ORF">PoB_004638100</name>
</gene>
<protein>
    <submittedName>
        <fullName evidence="17">Aminopeptidase n</fullName>
    </submittedName>
</protein>
<dbReference type="Proteomes" id="UP000735302">
    <property type="component" value="Unassembled WGS sequence"/>
</dbReference>
<dbReference type="InterPro" id="IPR024571">
    <property type="entry name" value="ERAP1-like_C_dom"/>
</dbReference>
<dbReference type="InterPro" id="IPR027268">
    <property type="entry name" value="Peptidase_M4/M1_CTD_sf"/>
</dbReference>
<dbReference type="FunFam" id="1.25.50.20:FF:000001">
    <property type="entry name" value="Aminopeptidase"/>
    <property type="match status" value="1"/>
</dbReference>
<evidence type="ECO:0000256" key="4">
    <source>
        <dbReference type="ARBA" id="ARBA00022670"/>
    </source>
</evidence>
<keyword evidence="4" id="KW-0645">Protease</keyword>
<keyword evidence="9" id="KW-0472">Membrane</keyword>
<comment type="cofactor">
    <cofactor evidence="13">
        <name>Zn(2+)</name>
        <dbReference type="ChEBI" id="CHEBI:29105"/>
    </cofactor>
    <text evidence="13">Binds 1 zinc ion per subunit.</text>
</comment>
<feature type="active site" description="Proton acceptor" evidence="12">
    <location>
        <position position="47"/>
    </location>
</feature>
<comment type="similarity">
    <text evidence="2">Belongs to the peptidase M1 family.</text>
</comment>
<dbReference type="Pfam" id="PF01433">
    <property type="entry name" value="Peptidase_M1"/>
    <property type="match status" value="1"/>
</dbReference>
<evidence type="ECO:0000313" key="18">
    <source>
        <dbReference type="Proteomes" id="UP000735302"/>
    </source>
</evidence>
<dbReference type="Gene3D" id="2.60.40.1910">
    <property type="match status" value="1"/>
</dbReference>
<sequence>MMVVPDFSFKAMENWGLIMFRENCMLYKPGVSSAVDKQLVSLVVSHELAHQWFGNLLTPAWWDDLWLNEGFATYMMYNGMDHTNPDWHVFDFFALDNVQAAFSMDSLKSSHPIYILGASIIRMMKHFLGEKTFRRGLKRYLSGRRYGVATHNDLWAALTQQARRDGKTNMDIKSIMDTWILQMNYPLITVTQDSQIPFRLSFRQERYLTDPNATDPGKHKSPYNYFWTVPLTFTSSKTLKFNHTDADITWLTKDHYSIEILSNDLPETGGWILANVQQYGYYRVNYQLSNWDALARQLVENKEAIPAINRAQIIDDAMSLARSGHLTMETALKTLKYINNETSYIVWKAASSHLNYLSGMLSLTPAFGAFQSFVKDKLAQPLETLGMTNAGSSHSDIRLLVSLACSYGVETCETRAQSEFSQWMVNPSRNLIDVEFKETFYCTAIRKCGWEEWQFAMKMYKQSDVTSEQQSLLRALGCSELPWILNYCLQVITRKNGPIRLQDASTVINSMTAGSINAKNLVWRLFKTNFDLFYNEFTKLMSGWSKLIESLTATFNTELDYQELQQLVVSKADSIGAGVKALRDAMQKTRTNIQWKSKNYQAIVDFLEGEGCAVPAV</sequence>
<dbReference type="GO" id="GO:0005886">
    <property type="term" value="C:plasma membrane"/>
    <property type="evidence" value="ECO:0007669"/>
    <property type="project" value="UniProtKB-SubCell"/>
</dbReference>
<evidence type="ECO:0000256" key="3">
    <source>
        <dbReference type="ARBA" id="ARBA00022475"/>
    </source>
</evidence>
<feature type="site" description="Transition state stabilizer" evidence="14">
    <location>
        <position position="114"/>
    </location>
</feature>
<evidence type="ECO:0000256" key="13">
    <source>
        <dbReference type="PIRSR" id="PIRSR634016-3"/>
    </source>
</evidence>
<evidence type="ECO:0000256" key="1">
    <source>
        <dbReference type="ARBA" id="ARBA00004236"/>
    </source>
</evidence>
<dbReference type="PANTHER" id="PTHR11533:SF294">
    <property type="entry name" value="THYROTROPIN-RELEASING HORMONE-DEGRADING ECTOENZYME"/>
    <property type="match status" value="1"/>
</dbReference>
<feature type="binding site" evidence="13">
    <location>
        <position position="46"/>
    </location>
    <ligand>
        <name>Zn(2+)</name>
        <dbReference type="ChEBI" id="CHEBI:29105"/>
        <note>catalytic</note>
    </ligand>
</feature>
<evidence type="ECO:0000259" key="16">
    <source>
        <dbReference type="Pfam" id="PF11838"/>
    </source>
</evidence>
<keyword evidence="8" id="KW-0482">Metalloprotease</keyword>
<dbReference type="PRINTS" id="PR00756">
    <property type="entry name" value="ALADIPTASE"/>
</dbReference>
<evidence type="ECO:0000256" key="12">
    <source>
        <dbReference type="PIRSR" id="PIRSR634016-1"/>
    </source>
</evidence>
<evidence type="ECO:0000256" key="8">
    <source>
        <dbReference type="ARBA" id="ARBA00023049"/>
    </source>
</evidence>
<evidence type="ECO:0000256" key="7">
    <source>
        <dbReference type="ARBA" id="ARBA00022833"/>
    </source>
</evidence>
<dbReference type="Gene3D" id="1.25.50.20">
    <property type="match status" value="1"/>
</dbReference>
<comment type="caution">
    <text evidence="17">The sequence shown here is derived from an EMBL/GenBank/DDBJ whole genome shotgun (WGS) entry which is preliminary data.</text>
</comment>
<evidence type="ECO:0000256" key="10">
    <source>
        <dbReference type="ARBA" id="ARBA00023157"/>
    </source>
</evidence>
<feature type="domain" description="Peptidase M1 membrane alanine aminopeptidase" evidence="15">
    <location>
        <begin position="1"/>
        <end position="179"/>
    </location>
</feature>
<feature type="binding site" evidence="13">
    <location>
        <position position="50"/>
    </location>
    <ligand>
        <name>Zn(2+)</name>
        <dbReference type="ChEBI" id="CHEBI:29105"/>
        <note>catalytic</note>
    </ligand>
</feature>
<feature type="domain" description="ERAP1-like C-terminal" evidence="16">
    <location>
        <begin position="271"/>
        <end position="590"/>
    </location>
</feature>